<comment type="caution">
    <text evidence="4">The sequence shown here is derived from an EMBL/GenBank/DDBJ whole genome shotgun (WGS) entry which is preliminary data.</text>
</comment>
<reference evidence="4 5" key="1">
    <citation type="journal article" date="2024" name="Insects">
        <title>An Improved Chromosome-Level Genome Assembly of the Firefly Pyrocoelia pectoralis.</title>
        <authorList>
            <person name="Fu X."/>
            <person name="Meyer-Rochow V.B."/>
            <person name="Ballantyne L."/>
            <person name="Zhu X."/>
        </authorList>
    </citation>
    <scope>NUCLEOTIDE SEQUENCE [LARGE SCALE GENOMIC DNA]</scope>
    <source>
        <strain evidence="4">XCY_ONT2</strain>
    </source>
</reference>
<gene>
    <name evidence="4" type="ORF">RI129_012696</name>
</gene>
<dbReference type="InterPro" id="IPR003439">
    <property type="entry name" value="ABC_transporter-like_ATP-bd"/>
</dbReference>
<organism evidence="4 5">
    <name type="scientific">Pyrocoelia pectoralis</name>
    <dbReference type="NCBI Taxonomy" id="417401"/>
    <lineage>
        <taxon>Eukaryota</taxon>
        <taxon>Metazoa</taxon>
        <taxon>Ecdysozoa</taxon>
        <taxon>Arthropoda</taxon>
        <taxon>Hexapoda</taxon>
        <taxon>Insecta</taxon>
        <taxon>Pterygota</taxon>
        <taxon>Neoptera</taxon>
        <taxon>Endopterygota</taxon>
        <taxon>Coleoptera</taxon>
        <taxon>Polyphaga</taxon>
        <taxon>Elateriformia</taxon>
        <taxon>Elateroidea</taxon>
        <taxon>Lampyridae</taxon>
        <taxon>Lampyrinae</taxon>
        <taxon>Pyrocoelia</taxon>
    </lineage>
</organism>
<dbReference type="Pfam" id="PF00005">
    <property type="entry name" value="ABC_tran"/>
    <property type="match status" value="1"/>
</dbReference>
<protein>
    <recommendedName>
        <fullName evidence="3">ABC transporter domain-containing protein</fullName>
    </recommendedName>
</protein>
<keyword evidence="2" id="KW-0067">ATP-binding</keyword>
<feature type="domain" description="ABC transporter" evidence="3">
    <location>
        <begin position="47"/>
        <end position="274"/>
    </location>
</feature>
<dbReference type="GO" id="GO:0016887">
    <property type="term" value="F:ATP hydrolysis activity"/>
    <property type="evidence" value="ECO:0007669"/>
    <property type="project" value="InterPro"/>
</dbReference>
<keyword evidence="1" id="KW-0547">Nucleotide-binding</keyword>
<evidence type="ECO:0000259" key="3">
    <source>
        <dbReference type="PROSITE" id="PS50893"/>
    </source>
</evidence>
<dbReference type="InterPro" id="IPR017871">
    <property type="entry name" value="ABC_transporter-like_CS"/>
</dbReference>
<dbReference type="SUPFAM" id="SSF52540">
    <property type="entry name" value="P-loop containing nucleoside triphosphate hydrolases"/>
    <property type="match status" value="1"/>
</dbReference>
<dbReference type="AlphaFoldDB" id="A0AAN7V4B7"/>
<dbReference type="EMBL" id="JAVRBK010000010">
    <property type="protein sequence ID" value="KAK5638401.1"/>
    <property type="molecule type" value="Genomic_DNA"/>
</dbReference>
<dbReference type="InterPro" id="IPR003593">
    <property type="entry name" value="AAA+_ATPase"/>
</dbReference>
<sequence length="283" mass="32033">MIRWSDDIKTMDNLTENTINEDRFLDSPKCTNEIELCTNLDTQNVAVKVRKAFKSYGIVQVLEDFNMTVPKGGIYGLLGASGCGKTTLLECLIGRKSVNQGDVEILGEKLHHGHNECRIGYMPQKIGLYDDLSVEETFLFFGRSLDMSEAKIKERTKYLIDLLDLPQDDIRVKNMSGGQQRRVSLSVAFLHEPELLILDEPTVGVDSVLRQLIWDHFTTIVNNSAVTIIITTHYIEEVLHANTIGIMRHGCLIAEQNPKELLRKHQVPSIEKLFLKPKSDSNH</sequence>
<dbReference type="Gene3D" id="3.40.50.300">
    <property type="entry name" value="P-loop containing nucleotide triphosphate hydrolases"/>
    <property type="match status" value="1"/>
</dbReference>
<evidence type="ECO:0000256" key="1">
    <source>
        <dbReference type="ARBA" id="ARBA00022741"/>
    </source>
</evidence>
<dbReference type="Proteomes" id="UP001329430">
    <property type="component" value="Chromosome 10"/>
</dbReference>
<dbReference type="PANTHER" id="PTHR43038">
    <property type="entry name" value="ATP-BINDING CASSETTE, SUB-FAMILY H, MEMBER 1"/>
    <property type="match status" value="1"/>
</dbReference>
<dbReference type="PROSITE" id="PS00211">
    <property type="entry name" value="ABC_TRANSPORTER_1"/>
    <property type="match status" value="1"/>
</dbReference>
<dbReference type="SMART" id="SM00382">
    <property type="entry name" value="AAA"/>
    <property type="match status" value="1"/>
</dbReference>
<name>A0AAN7V4B7_9COLE</name>
<dbReference type="PROSITE" id="PS50893">
    <property type="entry name" value="ABC_TRANSPORTER_2"/>
    <property type="match status" value="1"/>
</dbReference>
<dbReference type="InterPro" id="IPR027417">
    <property type="entry name" value="P-loop_NTPase"/>
</dbReference>
<proteinExistence type="predicted"/>
<evidence type="ECO:0000313" key="5">
    <source>
        <dbReference type="Proteomes" id="UP001329430"/>
    </source>
</evidence>
<evidence type="ECO:0000256" key="2">
    <source>
        <dbReference type="ARBA" id="ARBA00022840"/>
    </source>
</evidence>
<keyword evidence="5" id="KW-1185">Reference proteome</keyword>
<accession>A0AAN7V4B7</accession>
<evidence type="ECO:0000313" key="4">
    <source>
        <dbReference type="EMBL" id="KAK5638401.1"/>
    </source>
</evidence>
<dbReference type="PANTHER" id="PTHR43038:SF3">
    <property type="entry name" value="ABC TRANSPORTER G FAMILY MEMBER 20 ISOFORM X1"/>
    <property type="match status" value="1"/>
</dbReference>
<dbReference type="GO" id="GO:0005524">
    <property type="term" value="F:ATP binding"/>
    <property type="evidence" value="ECO:0007669"/>
    <property type="project" value="UniProtKB-KW"/>
</dbReference>
<dbReference type="CDD" id="cd03230">
    <property type="entry name" value="ABC_DR_subfamily_A"/>
    <property type="match status" value="1"/>
</dbReference>